<organism evidence="2 3">
    <name type="scientific">Bacteroides xylanisolvens</name>
    <dbReference type="NCBI Taxonomy" id="371601"/>
    <lineage>
        <taxon>Bacteria</taxon>
        <taxon>Pseudomonadati</taxon>
        <taxon>Bacteroidota</taxon>
        <taxon>Bacteroidia</taxon>
        <taxon>Bacteroidales</taxon>
        <taxon>Bacteroidaceae</taxon>
        <taxon>Bacteroides</taxon>
    </lineage>
</organism>
<evidence type="ECO:0000259" key="1">
    <source>
        <dbReference type="Pfam" id="PF00717"/>
    </source>
</evidence>
<sequence length="160" mass="18105">MTQEEKVTLPNDMLLADVVSLLSSGHTVTLRAKGDSMFPFIVGGRDCVVLQRSRSVRVDDIVLARLPGRGYVLHRVYSTAADAFVLMGDGNVCGTELCRAEDVCATVVKIIRDGRYVVCRSPQEMRRVRLWKGLLPVRRYILALCRRWRRWRRGKGNTGK</sequence>
<dbReference type="AlphaFoldDB" id="A0A6A2S2G0"/>
<dbReference type="InterPro" id="IPR036286">
    <property type="entry name" value="LexA/Signal_pep-like_sf"/>
</dbReference>
<dbReference type="CDD" id="cd06462">
    <property type="entry name" value="Peptidase_S24_S26"/>
    <property type="match status" value="1"/>
</dbReference>
<dbReference type="RefSeq" id="WP_151921254.1">
    <property type="nucleotide sequence ID" value="NZ_JANUUS010000004.1"/>
</dbReference>
<dbReference type="SUPFAM" id="SSF51306">
    <property type="entry name" value="LexA/Signal peptidase"/>
    <property type="match status" value="1"/>
</dbReference>
<proteinExistence type="predicted"/>
<dbReference type="Pfam" id="PF00717">
    <property type="entry name" value="Peptidase_S24"/>
    <property type="match status" value="1"/>
</dbReference>
<dbReference type="EMBL" id="WDEH01000015">
    <property type="protein sequence ID" value="KAB6138583.1"/>
    <property type="molecule type" value="Genomic_DNA"/>
</dbReference>
<dbReference type="InterPro" id="IPR015927">
    <property type="entry name" value="Peptidase_S24_S26A/B/C"/>
</dbReference>
<evidence type="ECO:0000313" key="2">
    <source>
        <dbReference type="EMBL" id="KAB6138583.1"/>
    </source>
</evidence>
<name>A0A6A2S2G0_9BACE</name>
<accession>A0A6A2S2G0</accession>
<feature type="domain" description="Peptidase S24/S26A/S26B/S26C" evidence="1">
    <location>
        <begin position="4"/>
        <end position="100"/>
    </location>
</feature>
<dbReference type="Proteomes" id="UP000487596">
    <property type="component" value="Unassembled WGS sequence"/>
</dbReference>
<protein>
    <recommendedName>
        <fullName evidence="1">Peptidase S24/S26A/S26B/S26C domain-containing protein</fullName>
    </recommendedName>
</protein>
<dbReference type="Gene3D" id="2.10.109.10">
    <property type="entry name" value="Umud Fragment, subunit A"/>
    <property type="match status" value="1"/>
</dbReference>
<evidence type="ECO:0000313" key="3">
    <source>
        <dbReference type="Proteomes" id="UP000487596"/>
    </source>
</evidence>
<reference evidence="2 3" key="1">
    <citation type="journal article" date="2019" name="Nat. Med.">
        <title>A library of human gut bacterial isolates paired with longitudinal multiomics data enables mechanistic microbiome research.</title>
        <authorList>
            <person name="Poyet M."/>
            <person name="Groussin M."/>
            <person name="Gibbons S.M."/>
            <person name="Avila-Pacheco J."/>
            <person name="Jiang X."/>
            <person name="Kearney S.M."/>
            <person name="Perrotta A.R."/>
            <person name="Berdy B."/>
            <person name="Zhao S."/>
            <person name="Lieberman T.D."/>
            <person name="Swanson P.K."/>
            <person name="Smith M."/>
            <person name="Roesemann S."/>
            <person name="Alexander J.E."/>
            <person name="Rich S.A."/>
            <person name="Livny J."/>
            <person name="Vlamakis H."/>
            <person name="Clish C."/>
            <person name="Bullock K."/>
            <person name="Deik A."/>
            <person name="Scott J."/>
            <person name="Pierce K.A."/>
            <person name="Xavier R.J."/>
            <person name="Alm E.J."/>
        </authorList>
    </citation>
    <scope>NUCLEOTIDE SEQUENCE [LARGE SCALE GENOMIC DNA]</scope>
    <source>
        <strain evidence="2 3">BIOML-A62</strain>
    </source>
</reference>
<comment type="caution">
    <text evidence="2">The sequence shown here is derived from an EMBL/GenBank/DDBJ whole genome shotgun (WGS) entry which is preliminary data.</text>
</comment>
<gene>
    <name evidence="2" type="ORF">GA424_10850</name>
</gene>